<evidence type="ECO:0000313" key="8">
    <source>
        <dbReference type="EMBL" id="KAF5728941.1"/>
    </source>
</evidence>
<name>A0A7J7C494_TRIWF</name>
<sequence length="221" mass="25560">MARPVYSPIAHLDVNENESEAQLLRLQNVFHATFLGVVLCLSWNVFAVATAWMTGLVAKKVFLLAIICFLVGVPGAYLSWYHLLSRALRRKDGKDYDWALVLYLFYFSLWYFATLSPSIIYYEGKFITGMIPSIIILGENTLVGTLYLIGFLLFLVELVLSLWVFNQVWLNYRWIMSTLDLENNEDIEATIKDRKQKVFRFYVFSFTGFCLCFVIFTTVSS</sequence>
<comment type="function">
    <text evidence="1 7">Probably involved in membrane trafficking.</text>
</comment>
<dbReference type="AlphaFoldDB" id="A0A7J7C494"/>
<keyword evidence="5 7" id="KW-0472">Membrane</keyword>
<proteinExistence type="inferred from homology"/>
<dbReference type="GO" id="GO:0032588">
    <property type="term" value="C:trans-Golgi network membrane"/>
    <property type="evidence" value="ECO:0007669"/>
    <property type="project" value="TreeGrafter"/>
</dbReference>
<evidence type="ECO:0000256" key="5">
    <source>
        <dbReference type="ARBA" id="ARBA00023136"/>
    </source>
</evidence>
<dbReference type="GO" id="GO:0055038">
    <property type="term" value="C:recycling endosome membrane"/>
    <property type="evidence" value="ECO:0007669"/>
    <property type="project" value="TreeGrafter"/>
</dbReference>
<comment type="caution">
    <text evidence="8">The sequence shown here is derived from an EMBL/GenBank/DDBJ whole genome shotgun (WGS) entry which is preliminary data.</text>
</comment>
<feature type="transmembrane region" description="Helical" evidence="7">
    <location>
        <begin position="201"/>
        <end position="219"/>
    </location>
</feature>
<comment type="subcellular location">
    <subcellularLocation>
        <location evidence="7">Cell membrane</location>
        <topology evidence="7">Multi-pass membrane protein</topology>
    </subcellularLocation>
    <subcellularLocation>
        <location evidence="7">Cytoplasmic vesicle</location>
        <location evidence="7">Secretory vesicle membrane</location>
        <topology evidence="7">Multi-pass membrane protein</topology>
    </subcellularLocation>
</comment>
<comment type="caution">
    <text evidence="7">Lacks conserved residue(s) required for the propagation of feature annotation.</text>
</comment>
<dbReference type="GO" id="GO:0015031">
    <property type="term" value="P:protein transport"/>
    <property type="evidence" value="ECO:0007669"/>
    <property type="project" value="InterPro"/>
</dbReference>
<dbReference type="Proteomes" id="UP000593562">
    <property type="component" value="Unassembled WGS sequence"/>
</dbReference>
<feature type="transmembrane region" description="Helical" evidence="7">
    <location>
        <begin position="142"/>
        <end position="165"/>
    </location>
</feature>
<dbReference type="GO" id="GO:0030658">
    <property type="term" value="C:transport vesicle membrane"/>
    <property type="evidence" value="ECO:0007669"/>
    <property type="project" value="UniProtKB-SubCell"/>
</dbReference>
<dbReference type="GO" id="GO:0005886">
    <property type="term" value="C:plasma membrane"/>
    <property type="evidence" value="ECO:0007669"/>
    <property type="project" value="UniProtKB-SubCell"/>
</dbReference>
<dbReference type="Pfam" id="PF04144">
    <property type="entry name" value="SCAMP"/>
    <property type="match status" value="1"/>
</dbReference>
<accession>A0A7J7C494</accession>
<keyword evidence="9" id="KW-1185">Reference proteome</keyword>
<gene>
    <name evidence="8" type="ORF">HS088_TW21G01096</name>
</gene>
<protein>
    <recommendedName>
        <fullName evidence="7">Secretory carrier-associated membrane protein</fullName>
        <shortName evidence="7">Secretory carrier membrane protein</shortName>
    </recommendedName>
</protein>
<evidence type="ECO:0000256" key="7">
    <source>
        <dbReference type="RuleBase" id="RU363122"/>
    </source>
</evidence>
<keyword evidence="4 7" id="KW-1133">Transmembrane helix</keyword>
<feature type="transmembrane region" description="Helical" evidence="7">
    <location>
        <begin position="100"/>
        <end position="122"/>
    </location>
</feature>
<evidence type="ECO:0000256" key="2">
    <source>
        <dbReference type="ARBA" id="ARBA00010482"/>
    </source>
</evidence>
<dbReference type="PANTHER" id="PTHR10687">
    <property type="entry name" value="SECRETORY CARRIER-ASSOCIATED MEMBRANE PROTEIN SCAMP"/>
    <property type="match status" value="1"/>
</dbReference>
<dbReference type="InParanoid" id="A0A7J7C494"/>
<evidence type="ECO:0000256" key="3">
    <source>
        <dbReference type="ARBA" id="ARBA00022692"/>
    </source>
</evidence>
<evidence type="ECO:0000256" key="6">
    <source>
        <dbReference type="ARBA" id="ARBA00023329"/>
    </source>
</evidence>
<keyword evidence="6 7" id="KW-0968">Cytoplasmic vesicle</keyword>
<evidence type="ECO:0000256" key="1">
    <source>
        <dbReference type="ARBA" id="ARBA00004003"/>
    </source>
</evidence>
<dbReference type="PANTHER" id="PTHR10687:SF75">
    <property type="entry name" value="SECRETORY CARRIER-ASSOCIATED MEMBRANE PROTEIN 5"/>
    <property type="match status" value="1"/>
</dbReference>
<evidence type="ECO:0000256" key="4">
    <source>
        <dbReference type="ARBA" id="ARBA00022989"/>
    </source>
</evidence>
<evidence type="ECO:0000313" key="9">
    <source>
        <dbReference type="Proteomes" id="UP000593562"/>
    </source>
</evidence>
<comment type="similarity">
    <text evidence="2 7">Belongs to the SCAMP family.</text>
</comment>
<feature type="transmembrane region" description="Helical" evidence="7">
    <location>
        <begin position="32"/>
        <end position="55"/>
    </location>
</feature>
<keyword evidence="7" id="KW-0813">Transport</keyword>
<keyword evidence="7" id="KW-1003">Cell membrane</keyword>
<dbReference type="InterPro" id="IPR007273">
    <property type="entry name" value="SCAMP"/>
</dbReference>
<reference evidence="8 9" key="1">
    <citation type="journal article" date="2020" name="Nat. Commun.">
        <title>Genome of Tripterygium wilfordii and identification of cytochrome P450 involved in triptolide biosynthesis.</title>
        <authorList>
            <person name="Tu L."/>
            <person name="Su P."/>
            <person name="Zhang Z."/>
            <person name="Gao L."/>
            <person name="Wang J."/>
            <person name="Hu T."/>
            <person name="Zhou J."/>
            <person name="Zhang Y."/>
            <person name="Zhao Y."/>
            <person name="Liu Y."/>
            <person name="Song Y."/>
            <person name="Tong Y."/>
            <person name="Lu Y."/>
            <person name="Yang J."/>
            <person name="Xu C."/>
            <person name="Jia M."/>
            <person name="Peters R.J."/>
            <person name="Huang L."/>
            <person name="Gao W."/>
        </authorList>
    </citation>
    <scope>NUCLEOTIDE SEQUENCE [LARGE SCALE GENOMIC DNA]</scope>
    <source>
        <strain evidence="9">cv. XIE 37</strain>
        <tissue evidence="8">Leaf</tissue>
    </source>
</reference>
<keyword evidence="3 7" id="KW-0812">Transmembrane</keyword>
<organism evidence="8 9">
    <name type="scientific">Tripterygium wilfordii</name>
    <name type="common">Thunder God vine</name>
    <dbReference type="NCBI Taxonomy" id="458696"/>
    <lineage>
        <taxon>Eukaryota</taxon>
        <taxon>Viridiplantae</taxon>
        <taxon>Streptophyta</taxon>
        <taxon>Embryophyta</taxon>
        <taxon>Tracheophyta</taxon>
        <taxon>Spermatophyta</taxon>
        <taxon>Magnoliopsida</taxon>
        <taxon>eudicotyledons</taxon>
        <taxon>Gunneridae</taxon>
        <taxon>Pentapetalae</taxon>
        <taxon>rosids</taxon>
        <taxon>fabids</taxon>
        <taxon>Celastrales</taxon>
        <taxon>Celastraceae</taxon>
        <taxon>Tripterygium</taxon>
    </lineage>
</organism>
<feature type="transmembrane region" description="Helical" evidence="7">
    <location>
        <begin position="61"/>
        <end position="80"/>
    </location>
</feature>
<dbReference type="EMBL" id="JAAARO010000021">
    <property type="protein sequence ID" value="KAF5728941.1"/>
    <property type="molecule type" value="Genomic_DNA"/>
</dbReference>